<name>A0ABX2AJ50_9BACT</name>
<evidence type="ECO:0000313" key="2">
    <source>
        <dbReference type="Proteomes" id="UP000714420"/>
    </source>
</evidence>
<dbReference type="EMBL" id="JABKKF010000001">
    <property type="protein sequence ID" value="NPD91143.1"/>
    <property type="molecule type" value="Genomic_DNA"/>
</dbReference>
<reference evidence="1 2" key="1">
    <citation type="submission" date="2020-05" db="EMBL/GenBank/DDBJ databases">
        <title>Distinct polysaccharide utilization as determinants for interspecies competition between intestinal Prevotella spp.</title>
        <authorList>
            <person name="Galvez E.J.C."/>
            <person name="Iljazovic A."/>
            <person name="Strowig T."/>
        </authorList>
    </citation>
    <scope>NUCLEOTIDE SEQUENCE [LARGE SCALE GENOMIC DNA]</scope>
    <source>
        <strain evidence="1 2">PMUR</strain>
    </source>
</reference>
<protein>
    <submittedName>
        <fullName evidence="1">Uncharacterized protein</fullName>
    </submittedName>
</protein>
<sequence length="146" mass="16418">MKQRILRLVCIAVSIICGNTIYAQKCVVYSIIGNVSTVNGDRQSSIQLRDTLNMNTTIKISGNSILELFDETNRKKYVINTPGCNTVANMLKDKRNDTIELTENYFNYILRNIRNNNGTIIRTCSDIASVTREVLADSIAYASENE</sequence>
<proteinExistence type="predicted"/>
<dbReference type="Proteomes" id="UP000714420">
    <property type="component" value="Unassembled WGS sequence"/>
</dbReference>
<organism evidence="1 2">
    <name type="scientific">Xylanibacter muris</name>
    <dbReference type="NCBI Taxonomy" id="2736290"/>
    <lineage>
        <taxon>Bacteria</taxon>
        <taxon>Pseudomonadati</taxon>
        <taxon>Bacteroidota</taxon>
        <taxon>Bacteroidia</taxon>
        <taxon>Bacteroidales</taxon>
        <taxon>Prevotellaceae</taxon>
        <taxon>Xylanibacter</taxon>
    </lineage>
</organism>
<dbReference type="RefSeq" id="WP_172273027.1">
    <property type="nucleotide sequence ID" value="NZ_CASGMU010000001.1"/>
</dbReference>
<evidence type="ECO:0000313" key="1">
    <source>
        <dbReference type="EMBL" id="NPD91143.1"/>
    </source>
</evidence>
<gene>
    <name evidence="1" type="ORF">HPS56_02005</name>
</gene>
<accession>A0ABX2AJ50</accession>
<keyword evidence="2" id="KW-1185">Reference proteome</keyword>
<comment type="caution">
    <text evidence="1">The sequence shown here is derived from an EMBL/GenBank/DDBJ whole genome shotgun (WGS) entry which is preliminary data.</text>
</comment>